<dbReference type="InterPro" id="IPR023214">
    <property type="entry name" value="HAD_sf"/>
</dbReference>
<dbReference type="AlphaFoldDB" id="A0A9X5CKE2"/>
<sequence>SGGVAVAVAAVPEGLPLVATVAQMAAARRLSRRGVLVRTPRTLEALGRVDTMCFDKTGTLTENRLRLVRAATADGTVLAPDDER</sequence>
<feature type="non-terminal residue" evidence="6">
    <location>
        <position position="1"/>
    </location>
</feature>
<evidence type="ECO:0000256" key="1">
    <source>
        <dbReference type="ARBA" id="ARBA00004127"/>
    </source>
</evidence>
<evidence type="ECO:0000256" key="4">
    <source>
        <dbReference type="ARBA" id="ARBA00022989"/>
    </source>
</evidence>
<keyword evidence="5" id="KW-0472">Membrane</keyword>
<evidence type="ECO:0000313" key="7">
    <source>
        <dbReference type="Proteomes" id="UP000471745"/>
    </source>
</evidence>
<dbReference type="InterPro" id="IPR001757">
    <property type="entry name" value="P_typ_ATPase"/>
</dbReference>
<dbReference type="PANTHER" id="PTHR24093">
    <property type="entry name" value="CATION TRANSPORTING ATPASE"/>
    <property type="match status" value="1"/>
</dbReference>
<feature type="non-terminal residue" evidence="6">
    <location>
        <position position="84"/>
    </location>
</feature>
<gene>
    <name evidence="6" type="ORF">G3I18_16470</name>
</gene>
<dbReference type="GO" id="GO:0005388">
    <property type="term" value="F:P-type calcium transporter activity"/>
    <property type="evidence" value="ECO:0007669"/>
    <property type="project" value="TreeGrafter"/>
</dbReference>
<dbReference type="SUPFAM" id="SSF56784">
    <property type="entry name" value="HAD-like"/>
    <property type="match status" value="1"/>
</dbReference>
<proteinExistence type="predicted"/>
<comment type="caution">
    <text evidence="6">The sequence shown here is derived from an EMBL/GenBank/DDBJ whole genome shotgun (WGS) entry which is preliminary data.</text>
</comment>
<dbReference type="GO" id="GO:0012505">
    <property type="term" value="C:endomembrane system"/>
    <property type="evidence" value="ECO:0007669"/>
    <property type="project" value="UniProtKB-SubCell"/>
</dbReference>
<keyword evidence="2" id="KW-0812">Transmembrane</keyword>
<keyword evidence="7" id="KW-1185">Reference proteome</keyword>
<keyword evidence="3" id="KW-0460">Magnesium</keyword>
<dbReference type="Proteomes" id="UP000471745">
    <property type="component" value="Unassembled WGS sequence"/>
</dbReference>
<dbReference type="InterPro" id="IPR023298">
    <property type="entry name" value="ATPase_P-typ_TM_dom_sf"/>
</dbReference>
<dbReference type="PROSITE" id="PS00154">
    <property type="entry name" value="ATPASE_E1_E2"/>
    <property type="match status" value="1"/>
</dbReference>
<accession>A0A9X5CKE2</accession>
<dbReference type="NCBIfam" id="TIGR01494">
    <property type="entry name" value="ATPase_P-type"/>
    <property type="match status" value="1"/>
</dbReference>
<dbReference type="RefSeq" id="WP_163089285.1">
    <property type="nucleotide sequence ID" value="NZ_JAAGNA010000564.1"/>
</dbReference>
<dbReference type="GO" id="GO:0016887">
    <property type="term" value="F:ATP hydrolysis activity"/>
    <property type="evidence" value="ECO:0007669"/>
    <property type="project" value="InterPro"/>
</dbReference>
<dbReference type="GO" id="GO:0005524">
    <property type="term" value="F:ATP binding"/>
    <property type="evidence" value="ECO:0007669"/>
    <property type="project" value="InterPro"/>
</dbReference>
<keyword evidence="4" id="KW-1133">Transmembrane helix</keyword>
<dbReference type="Gene3D" id="1.20.1110.10">
    <property type="entry name" value="Calcium-transporting ATPase, transmembrane domain"/>
    <property type="match status" value="1"/>
</dbReference>
<protein>
    <submittedName>
        <fullName evidence="6">HAD-IC family P-type ATPase</fullName>
    </submittedName>
</protein>
<evidence type="ECO:0000313" key="6">
    <source>
        <dbReference type="EMBL" id="NEC50157.1"/>
    </source>
</evidence>
<evidence type="ECO:0000256" key="3">
    <source>
        <dbReference type="ARBA" id="ARBA00022842"/>
    </source>
</evidence>
<evidence type="ECO:0000256" key="2">
    <source>
        <dbReference type="ARBA" id="ARBA00022692"/>
    </source>
</evidence>
<name>A0A9X5CKE2_9ACTN</name>
<dbReference type="Gene3D" id="3.40.1110.10">
    <property type="entry name" value="Calcium-transporting ATPase, cytoplasmic domain N"/>
    <property type="match status" value="1"/>
</dbReference>
<dbReference type="PANTHER" id="PTHR24093:SF513">
    <property type="entry name" value="CATION-TRANSPORTING ATPASE I-RELATED"/>
    <property type="match status" value="1"/>
</dbReference>
<organism evidence="6 7">
    <name type="scientific">Actinospica acidiphila</name>
    <dbReference type="NCBI Taxonomy" id="304899"/>
    <lineage>
        <taxon>Bacteria</taxon>
        <taxon>Bacillati</taxon>
        <taxon>Actinomycetota</taxon>
        <taxon>Actinomycetes</taxon>
        <taxon>Catenulisporales</taxon>
        <taxon>Actinospicaceae</taxon>
        <taxon>Actinospica</taxon>
    </lineage>
</organism>
<dbReference type="InterPro" id="IPR023299">
    <property type="entry name" value="ATPase_P-typ_cyto_dom_N"/>
</dbReference>
<dbReference type="SUPFAM" id="SSF81665">
    <property type="entry name" value="Calcium ATPase, transmembrane domain M"/>
    <property type="match status" value="1"/>
</dbReference>
<dbReference type="GO" id="GO:0005886">
    <property type="term" value="C:plasma membrane"/>
    <property type="evidence" value="ECO:0007669"/>
    <property type="project" value="TreeGrafter"/>
</dbReference>
<reference evidence="6 7" key="1">
    <citation type="submission" date="2020-01" db="EMBL/GenBank/DDBJ databases">
        <title>Insect and environment-associated Actinomycetes.</title>
        <authorList>
            <person name="Currrie C."/>
            <person name="Chevrette M."/>
            <person name="Carlson C."/>
            <person name="Stubbendieck R."/>
            <person name="Wendt-Pienkowski E."/>
        </authorList>
    </citation>
    <scope>NUCLEOTIDE SEQUENCE [LARGE SCALE GENOMIC DNA]</scope>
    <source>
        <strain evidence="6 7">SID8189</strain>
    </source>
</reference>
<dbReference type="EMBL" id="JAAGNA010000564">
    <property type="protein sequence ID" value="NEC50157.1"/>
    <property type="molecule type" value="Genomic_DNA"/>
</dbReference>
<dbReference type="InterPro" id="IPR036412">
    <property type="entry name" value="HAD-like_sf"/>
</dbReference>
<evidence type="ECO:0000256" key="5">
    <source>
        <dbReference type="ARBA" id="ARBA00023136"/>
    </source>
</evidence>
<dbReference type="InterPro" id="IPR018303">
    <property type="entry name" value="ATPase_P-typ_P_site"/>
</dbReference>
<dbReference type="Gene3D" id="3.40.50.1000">
    <property type="entry name" value="HAD superfamily/HAD-like"/>
    <property type="match status" value="1"/>
</dbReference>
<comment type="subcellular location">
    <subcellularLocation>
        <location evidence="1">Endomembrane system</location>
        <topology evidence="1">Multi-pass membrane protein</topology>
    </subcellularLocation>
</comment>